<name>A0A7X1KZP7_9PSED</name>
<gene>
    <name evidence="2" type="ORF">H7995_23235</name>
</gene>
<feature type="transmembrane region" description="Helical" evidence="1">
    <location>
        <begin position="40"/>
        <end position="62"/>
    </location>
</feature>
<keyword evidence="1" id="KW-1133">Transmembrane helix</keyword>
<protein>
    <submittedName>
        <fullName evidence="2">Uncharacterized protein</fullName>
    </submittedName>
</protein>
<dbReference type="AlphaFoldDB" id="A0A7X1KZP7"/>
<evidence type="ECO:0000313" key="2">
    <source>
        <dbReference type="EMBL" id="MBC2692707.1"/>
    </source>
</evidence>
<keyword evidence="1" id="KW-0472">Membrane</keyword>
<dbReference type="EMBL" id="JACMYG010000031">
    <property type="protein sequence ID" value="MBC2692707.1"/>
    <property type="molecule type" value="Genomic_DNA"/>
</dbReference>
<dbReference type="Proteomes" id="UP000526003">
    <property type="component" value="Unassembled WGS sequence"/>
</dbReference>
<proteinExistence type="predicted"/>
<sequence>MGIDCSGRCFGELEKMVLKILLMIIAAIAANWFWFEQPFLTRMAAGIVAALIVSFVCDRWVLGEGK</sequence>
<reference evidence="2 3" key="1">
    <citation type="submission" date="2020-08" db="EMBL/GenBank/DDBJ databases">
        <title>Pseudomonas sp. nov.</title>
        <authorList>
            <person name="Gieschler S."/>
            <person name="Fiedler G."/>
            <person name="Brinks E."/>
            <person name="Boehnlein C."/>
            <person name="Franz C.M.A.P."/>
            <person name="Kabisch J."/>
        </authorList>
    </citation>
    <scope>NUCLEOTIDE SEQUENCE [LARGE SCALE GENOMIC DNA]</scope>
    <source>
        <strain evidence="2 3">MBT-1</strain>
    </source>
</reference>
<dbReference type="RefSeq" id="WP_185818980.1">
    <property type="nucleotide sequence ID" value="NZ_JACMYG010000031.1"/>
</dbReference>
<keyword evidence="3" id="KW-1185">Reference proteome</keyword>
<comment type="caution">
    <text evidence="2">The sequence shown here is derived from an EMBL/GenBank/DDBJ whole genome shotgun (WGS) entry which is preliminary data.</text>
</comment>
<feature type="transmembrane region" description="Helical" evidence="1">
    <location>
        <begin position="16"/>
        <end position="34"/>
    </location>
</feature>
<organism evidence="2 3">
    <name type="scientific">Pseudomonas kielensis</name>
    <dbReference type="NCBI Taxonomy" id="2762577"/>
    <lineage>
        <taxon>Bacteria</taxon>
        <taxon>Pseudomonadati</taxon>
        <taxon>Pseudomonadota</taxon>
        <taxon>Gammaproteobacteria</taxon>
        <taxon>Pseudomonadales</taxon>
        <taxon>Pseudomonadaceae</taxon>
        <taxon>Pseudomonas</taxon>
    </lineage>
</organism>
<keyword evidence="1" id="KW-0812">Transmembrane</keyword>
<evidence type="ECO:0000256" key="1">
    <source>
        <dbReference type="SAM" id="Phobius"/>
    </source>
</evidence>
<accession>A0A7X1KZP7</accession>
<evidence type="ECO:0000313" key="3">
    <source>
        <dbReference type="Proteomes" id="UP000526003"/>
    </source>
</evidence>